<dbReference type="InterPro" id="IPR048389">
    <property type="entry name" value="YciQ-like_C"/>
</dbReference>
<evidence type="ECO:0000313" key="6">
    <source>
        <dbReference type="EMBL" id="SIN75112.1"/>
    </source>
</evidence>
<evidence type="ECO:0000256" key="2">
    <source>
        <dbReference type="SAM" id="Phobius"/>
    </source>
</evidence>
<reference evidence="7" key="1">
    <citation type="submission" date="2016-11" db="EMBL/GenBank/DDBJ databases">
        <authorList>
            <person name="Varghese N."/>
            <person name="Submissions S."/>
        </authorList>
    </citation>
    <scope>NUCLEOTIDE SEQUENCE [LARGE SCALE GENOMIC DNA]</scope>
    <source>
        <strain evidence="7">DSM 24787</strain>
    </source>
</reference>
<evidence type="ECO:0000256" key="1">
    <source>
        <dbReference type="SAM" id="MobiDB-lite"/>
    </source>
</evidence>
<sequence length="630" mass="69516">MKKLFLFLAMLVATVFAQTQEEYHAEGILSFDARIVIDGSGLITITEYIKVYAAGDQIRKGIFRTIPVYRKDVYGHKKRVDITVNEVTKNGEQEPYVTLDEGENTKIRIGDKDVDLQPGVYEYTIRYETMGHIGFFEDYDELYWNVTGNDWSLPILKASAIVELPYGSSVKRTACYTGPFGSKAANCSVQYDKHERPTFICNQELNPGEGFTIAVAFPTGFVKRPPPPTTGERILGFLNNYKEIPLLAILFGFFFYTWRRYGIDPRKPVVVPTFEPPDGLSPAAIAYLYTRQNGNRGFTAALVDMAVKKAIRIKDEGKEDYVIEKGKTAPGILPVEEQKIYKALLRDKENIKVDDKNHTKFSAARAEFSKSLTGQFDIKSYYRPNIKFVVYGGLMLLAILVLYLFLTNGEDAFPVLFLVPFLAVGSILFFTGVRTIKEGCSAYAFLLGGSLFLVVPLIFLAQFLKGFSIFSLVFLGLIVAGYIVYIYLIKAPTPLGAEKSAAIEGFKMYMETAEENRLDMLTPPKKTPELFERLLPYAIALGLDNEWGEKFKDVLAQANYTPEWYAGSEIHNYNRFSSAFVSSVAVAQIDPTPPSSGSSGSSSGSSSWSSGSSGGGSSGGGGGGGGGGGW</sequence>
<dbReference type="RefSeq" id="WP_074238300.1">
    <property type="nucleotide sequence ID" value="NZ_FSRA01000001.1"/>
</dbReference>
<dbReference type="OrthoDB" id="9767603at2"/>
<keyword evidence="3" id="KW-0732">Signal</keyword>
<dbReference type="Pfam" id="PF09972">
    <property type="entry name" value="DUF2207"/>
    <property type="match status" value="1"/>
</dbReference>
<evidence type="ECO:0000259" key="4">
    <source>
        <dbReference type="Pfam" id="PF09972"/>
    </source>
</evidence>
<keyword evidence="7" id="KW-1185">Reference proteome</keyword>
<keyword evidence="2" id="KW-1133">Transmembrane helix</keyword>
<feature type="transmembrane region" description="Helical" evidence="2">
    <location>
        <begin position="412"/>
        <end position="430"/>
    </location>
</feature>
<dbReference type="Proteomes" id="UP000185003">
    <property type="component" value="Unassembled WGS sequence"/>
</dbReference>
<feature type="domain" description="DUF2207" evidence="4">
    <location>
        <begin position="28"/>
        <end position="217"/>
    </location>
</feature>
<name>A0A1N6DWH4_9BACT</name>
<feature type="compositionally biased region" description="Gly residues" evidence="1">
    <location>
        <begin position="612"/>
        <end position="630"/>
    </location>
</feature>
<dbReference type="EMBL" id="FSRA01000001">
    <property type="protein sequence ID" value="SIN75112.1"/>
    <property type="molecule type" value="Genomic_DNA"/>
</dbReference>
<evidence type="ECO:0000313" key="7">
    <source>
        <dbReference type="Proteomes" id="UP000185003"/>
    </source>
</evidence>
<accession>A0A1N6DWH4</accession>
<feature type="chain" id="PRO_5012975177" evidence="3">
    <location>
        <begin position="18"/>
        <end position="630"/>
    </location>
</feature>
<feature type="signal peptide" evidence="3">
    <location>
        <begin position="1"/>
        <end position="17"/>
    </location>
</feature>
<feature type="region of interest" description="Disordered" evidence="1">
    <location>
        <begin position="590"/>
        <end position="630"/>
    </location>
</feature>
<dbReference type="InterPro" id="IPR018702">
    <property type="entry name" value="DUF2207"/>
</dbReference>
<dbReference type="Pfam" id="PF20990">
    <property type="entry name" value="DUF2207_C"/>
    <property type="match status" value="1"/>
</dbReference>
<proteinExistence type="predicted"/>
<evidence type="ECO:0000256" key="3">
    <source>
        <dbReference type="SAM" id="SignalP"/>
    </source>
</evidence>
<keyword evidence="2" id="KW-0812">Transmembrane</keyword>
<feature type="transmembrane region" description="Helical" evidence="2">
    <location>
        <begin position="442"/>
        <end position="463"/>
    </location>
</feature>
<feature type="transmembrane region" description="Helical" evidence="2">
    <location>
        <begin position="241"/>
        <end position="258"/>
    </location>
</feature>
<dbReference type="AlphaFoldDB" id="A0A1N6DWH4"/>
<keyword evidence="2" id="KW-0472">Membrane</keyword>
<feature type="domain" description="Predicted membrane protein YciQ-like C-terminal" evidence="5">
    <location>
        <begin position="274"/>
        <end position="551"/>
    </location>
</feature>
<gene>
    <name evidence="6" type="ORF">SAMN04488055_1131</name>
</gene>
<feature type="transmembrane region" description="Helical" evidence="2">
    <location>
        <begin position="388"/>
        <end position="406"/>
    </location>
</feature>
<protein>
    <submittedName>
        <fullName evidence="6">Predicted membrane protein</fullName>
    </submittedName>
</protein>
<evidence type="ECO:0000259" key="5">
    <source>
        <dbReference type="Pfam" id="PF20990"/>
    </source>
</evidence>
<dbReference type="STRING" id="536979.SAMN04488055_1131"/>
<feature type="transmembrane region" description="Helical" evidence="2">
    <location>
        <begin position="469"/>
        <end position="489"/>
    </location>
</feature>
<organism evidence="6 7">
    <name type="scientific">Chitinophaga niabensis</name>
    <dbReference type="NCBI Taxonomy" id="536979"/>
    <lineage>
        <taxon>Bacteria</taxon>
        <taxon>Pseudomonadati</taxon>
        <taxon>Bacteroidota</taxon>
        <taxon>Chitinophagia</taxon>
        <taxon>Chitinophagales</taxon>
        <taxon>Chitinophagaceae</taxon>
        <taxon>Chitinophaga</taxon>
    </lineage>
</organism>
<feature type="compositionally biased region" description="Low complexity" evidence="1">
    <location>
        <begin position="595"/>
        <end position="611"/>
    </location>
</feature>